<dbReference type="Proteomes" id="UP000708576">
    <property type="component" value="Unassembled WGS sequence"/>
</dbReference>
<keyword evidence="3" id="KW-1185">Reference proteome</keyword>
<evidence type="ECO:0000313" key="2">
    <source>
        <dbReference type="EMBL" id="MBS2101016.1"/>
    </source>
</evidence>
<organism evidence="2 3">
    <name type="scientific">Carboxylicivirga linearis</name>
    <dbReference type="NCBI Taxonomy" id="1628157"/>
    <lineage>
        <taxon>Bacteria</taxon>
        <taxon>Pseudomonadati</taxon>
        <taxon>Bacteroidota</taxon>
        <taxon>Bacteroidia</taxon>
        <taxon>Marinilabiliales</taxon>
        <taxon>Marinilabiliaceae</taxon>
        <taxon>Carboxylicivirga</taxon>
    </lineage>
</organism>
<evidence type="ECO:0000313" key="3">
    <source>
        <dbReference type="Proteomes" id="UP000708576"/>
    </source>
</evidence>
<protein>
    <submittedName>
        <fullName evidence="2">Uncharacterized protein</fullName>
    </submittedName>
</protein>
<feature type="signal peptide" evidence="1">
    <location>
        <begin position="1"/>
        <end position="24"/>
    </location>
</feature>
<feature type="chain" id="PRO_5047094393" evidence="1">
    <location>
        <begin position="25"/>
        <end position="161"/>
    </location>
</feature>
<gene>
    <name evidence="2" type="ORF">KEM10_22215</name>
</gene>
<accession>A0ABS5K1J6</accession>
<keyword evidence="1" id="KW-0732">Signal</keyword>
<evidence type="ECO:0000256" key="1">
    <source>
        <dbReference type="SAM" id="SignalP"/>
    </source>
</evidence>
<proteinExistence type="predicted"/>
<sequence>MKKLLTLMVLLLAGITFTIGQNTADSIRIEKTFGGYQFYQGEKRLKVKDLVNTMQSNAQAYQEIKSAQSSYTLASIVGFAGGFMVGWPLGSALGGGEPNWTMAGIGAGLIVVSIPISKSFNKKAKQAVDTYNNGLQTSSFWDNKELRLSVNENGLGLTLRF</sequence>
<name>A0ABS5K1J6_9BACT</name>
<dbReference type="EMBL" id="JAGUCO010000035">
    <property type="protein sequence ID" value="MBS2101016.1"/>
    <property type="molecule type" value="Genomic_DNA"/>
</dbReference>
<dbReference type="RefSeq" id="WP_212219984.1">
    <property type="nucleotide sequence ID" value="NZ_JAGUCO010000035.1"/>
</dbReference>
<comment type="caution">
    <text evidence="2">The sequence shown here is derived from an EMBL/GenBank/DDBJ whole genome shotgun (WGS) entry which is preliminary data.</text>
</comment>
<reference evidence="2 3" key="1">
    <citation type="journal article" date="2015" name="Int. J. Syst. Evol. Microbiol.">
        <title>Carboxylicivirga linearis sp. nov., isolated from a sea cucumber culture pond.</title>
        <authorList>
            <person name="Wang F.Q."/>
            <person name="Zhou Y.X."/>
            <person name="Lin X.Z."/>
            <person name="Chen G.J."/>
            <person name="Du Z.J."/>
        </authorList>
    </citation>
    <scope>NUCLEOTIDE SEQUENCE [LARGE SCALE GENOMIC DNA]</scope>
    <source>
        <strain evidence="2 3">FB218</strain>
    </source>
</reference>